<organism evidence="1">
    <name type="scientific">Cupriavidus pinatubonensis (strain JMP 134 / LMG 1197)</name>
    <name type="common">Cupriavidus necator (strain JMP 134)</name>
    <dbReference type="NCBI Taxonomy" id="264198"/>
    <lineage>
        <taxon>Bacteria</taxon>
        <taxon>Pseudomonadati</taxon>
        <taxon>Pseudomonadota</taxon>
        <taxon>Betaproteobacteria</taxon>
        <taxon>Burkholderiales</taxon>
        <taxon>Burkholderiaceae</taxon>
        <taxon>Cupriavidus</taxon>
    </lineage>
</organism>
<dbReference type="EMBL" id="CP000091">
    <property type="protein sequence ID" value="AAZ65075.1"/>
    <property type="molecule type" value="Genomic_DNA"/>
</dbReference>
<dbReference type="KEGG" id="reu:Reut_B5731"/>
<accession>Q46P59</accession>
<reference evidence="1" key="1">
    <citation type="submission" date="2005-08" db="EMBL/GenBank/DDBJ databases">
        <title>Complete sequence of chromosome 2 of Ralstonia eutropha JMP134.</title>
        <authorList>
            <person name="Copeland A."/>
            <person name="Lucas S."/>
            <person name="Lapidus A."/>
            <person name="Barry K."/>
            <person name="Detter J.C."/>
            <person name="Glavina T."/>
            <person name="Hammon N."/>
            <person name="Israni S."/>
            <person name="Pitluck S."/>
            <person name="Goltsman E."/>
            <person name="Martinez M."/>
            <person name="Schmutz J."/>
            <person name="Larimer F."/>
            <person name="Land M."/>
            <person name="Lykidis A."/>
            <person name="Richardson P."/>
        </authorList>
    </citation>
    <scope>NUCLEOTIDE SEQUENCE [LARGE SCALE GENOMIC DNA]</scope>
    <source>
        <strain evidence="1">JMP134</strain>
    </source>
</reference>
<proteinExistence type="predicted"/>
<protein>
    <submittedName>
        <fullName evidence="1">Uncharacterized protein</fullName>
    </submittedName>
</protein>
<name>Q46P59_CUPPJ</name>
<evidence type="ECO:0000313" key="1">
    <source>
        <dbReference type="EMBL" id="AAZ65075.1"/>
    </source>
</evidence>
<dbReference type="HOGENOM" id="CLU_1674992_0_0_4"/>
<gene>
    <name evidence="1" type="ordered locus">Reut_B5731</name>
</gene>
<dbReference type="AlphaFoldDB" id="Q46P59"/>
<sequence>MNSWLAIDTNTSANTDNTMPSGLGGWACQWAHDGAGAHAQLGGELARAPVRGRNGLALRGQLHQPRRVHLQRRRTARQVAFDTGQQHDTHTLRPPHARELRPNQLRQPGSLLVGQHDLLGNSHSPSPRRAAIATAEHGLSLGSAVVVGVAWLPLRPV</sequence>